<evidence type="ECO:0000256" key="6">
    <source>
        <dbReference type="ARBA" id="ARBA00048785"/>
    </source>
</evidence>
<accession>A0A1M7ZR43</accession>
<dbReference type="AlphaFoldDB" id="A0A1M7ZR43"/>
<dbReference type="EC" id="2.5.1.78" evidence="3 7"/>
<comment type="similarity">
    <text evidence="2 7">Belongs to the DMRL synthase family.</text>
</comment>
<dbReference type="InterPro" id="IPR034964">
    <property type="entry name" value="LS"/>
</dbReference>
<evidence type="ECO:0000256" key="1">
    <source>
        <dbReference type="ARBA" id="ARBA00004917"/>
    </source>
</evidence>
<comment type="catalytic activity">
    <reaction evidence="6 7">
        <text>(2S)-2-hydroxy-3-oxobutyl phosphate + 5-amino-6-(D-ribitylamino)uracil = 6,7-dimethyl-8-(1-D-ribityl)lumazine + phosphate + 2 H2O + H(+)</text>
        <dbReference type="Rhea" id="RHEA:26152"/>
        <dbReference type="ChEBI" id="CHEBI:15377"/>
        <dbReference type="ChEBI" id="CHEBI:15378"/>
        <dbReference type="ChEBI" id="CHEBI:15934"/>
        <dbReference type="ChEBI" id="CHEBI:43474"/>
        <dbReference type="ChEBI" id="CHEBI:58201"/>
        <dbReference type="ChEBI" id="CHEBI:58830"/>
        <dbReference type="EC" id="2.5.1.78"/>
    </reaction>
</comment>
<dbReference type="RefSeq" id="WP_073632116.1">
    <property type="nucleotide sequence ID" value="NZ_FRXO01000013.1"/>
</dbReference>
<protein>
    <recommendedName>
        <fullName evidence="3 7">6,7-dimethyl-8-ribityllumazine synthase</fullName>
        <shortName evidence="7">DMRL synthase</shortName>
        <shortName evidence="7">LS</shortName>
        <shortName evidence="7">Lumazine synthase</shortName>
        <ecNumber evidence="3 7">2.5.1.78</ecNumber>
    </recommendedName>
</protein>
<evidence type="ECO:0000256" key="5">
    <source>
        <dbReference type="ARBA" id="ARBA00022679"/>
    </source>
</evidence>
<feature type="binding site" evidence="7">
    <location>
        <position position="130"/>
    </location>
    <ligand>
        <name>(2S)-2-hydroxy-3-oxobutyl phosphate</name>
        <dbReference type="ChEBI" id="CHEBI:58830"/>
    </ligand>
</feature>
<dbReference type="UniPathway" id="UPA00275">
    <property type="reaction ID" value="UER00404"/>
</dbReference>
<evidence type="ECO:0000313" key="8">
    <source>
        <dbReference type="EMBL" id="SHO67374.1"/>
    </source>
</evidence>
<dbReference type="GO" id="GO:0000906">
    <property type="term" value="F:6,7-dimethyl-8-ribityllumazine synthase activity"/>
    <property type="evidence" value="ECO:0007669"/>
    <property type="project" value="UniProtKB-UniRule"/>
</dbReference>
<proteinExistence type="inferred from homology"/>
<dbReference type="NCBIfam" id="NF009084">
    <property type="entry name" value="PRK12419.1"/>
    <property type="match status" value="1"/>
</dbReference>
<sequence>MNQILDTRRTTSSPLQRVAFVQACWHRDIVDRAREGFLDGLAEKGLAADLVDIVEVPGVFEIPLQAQRLAKTGRYGAIAASGFVVDGGIYRHEFVSTAVIDGLMRVQLDTGVPVLSAVLTPIRFHEHEEHRTFFREHFRVKGRELAEACHAVLALNETVG</sequence>
<dbReference type="PANTHER" id="PTHR21058:SF0">
    <property type="entry name" value="6,7-DIMETHYL-8-RIBITYLLUMAZINE SYNTHASE"/>
    <property type="match status" value="1"/>
</dbReference>
<evidence type="ECO:0000313" key="9">
    <source>
        <dbReference type="Proteomes" id="UP000186406"/>
    </source>
</evidence>
<dbReference type="SUPFAM" id="SSF52121">
    <property type="entry name" value="Lumazine synthase"/>
    <property type="match status" value="1"/>
</dbReference>
<feature type="binding site" evidence="7">
    <location>
        <position position="116"/>
    </location>
    <ligand>
        <name>5-amino-6-(D-ribitylamino)uracil</name>
        <dbReference type="ChEBI" id="CHEBI:15934"/>
    </ligand>
</feature>
<evidence type="ECO:0000256" key="3">
    <source>
        <dbReference type="ARBA" id="ARBA00012664"/>
    </source>
</evidence>
<dbReference type="GO" id="GO:0009231">
    <property type="term" value="P:riboflavin biosynthetic process"/>
    <property type="evidence" value="ECO:0007669"/>
    <property type="project" value="UniProtKB-UniRule"/>
</dbReference>
<feature type="binding site" evidence="7">
    <location>
        <begin position="83"/>
        <end position="85"/>
    </location>
    <ligand>
        <name>5-amino-6-(D-ribitylamino)uracil</name>
        <dbReference type="ChEBI" id="CHEBI:15934"/>
    </ligand>
</feature>
<dbReference type="InterPro" id="IPR036467">
    <property type="entry name" value="LS/RS_sf"/>
</dbReference>
<dbReference type="OrthoDB" id="9797659at2"/>
<dbReference type="HAMAP" id="MF_00178">
    <property type="entry name" value="Lumazine_synth"/>
    <property type="match status" value="1"/>
</dbReference>
<dbReference type="EMBL" id="FRXO01000013">
    <property type="protein sequence ID" value="SHO67374.1"/>
    <property type="molecule type" value="Genomic_DNA"/>
</dbReference>
<comment type="function">
    <text evidence="7">Catalyzes the formation of 6,7-dimethyl-8-ribityllumazine by condensation of 5-amino-6-(D-ribitylamino)uracil with 3,4-dihydroxy-2-butanone 4-phosphate. This is the penultimate step in the biosynthesis of riboflavin.</text>
</comment>
<dbReference type="Pfam" id="PF00885">
    <property type="entry name" value="DMRL_synthase"/>
    <property type="match status" value="1"/>
</dbReference>
<dbReference type="PANTHER" id="PTHR21058">
    <property type="entry name" value="6,7-DIMETHYL-8-RIBITYLLUMAZINE SYNTHASE DMRL SYNTHASE LUMAZINE SYNTHASE"/>
    <property type="match status" value="1"/>
</dbReference>
<dbReference type="Gene3D" id="3.40.50.960">
    <property type="entry name" value="Lumazine/riboflavin synthase"/>
    <property type="match status" value="1"/>
</dbReference>
<dbReference type="Proteomes" id="UP000186406">
    <property type="component" value="Unassembled WGS sequence"/>
</dbReference>
<evidence type="ECO:0000256" key="7">
    <source>
        <dbReference type="HAMAP-Rule" id="MF_00178"/>
    </source>
</evidence>
<gene>
    <name evidence="7" type="primary">ribH</name>
    <name evidence="8" type="ORF">SAMN02745172_04052</name>
</gene>
<dbReference type="InterPro" id="IPR002180">
    <property type="entry name" value="LS/RS"/>
</dbReference>
<feature type="active site" description="Proton donor" evidence="7">
    <location>
        <position position="91"/>
    </location>
</feature>
<keyword evidence="5 7" id="KW-0808">Transferase</keyword>
<evidence type="ECO:0000256" key="4">
    <source>
        <dbReference type="ARBA" id="ARBA00022619"/>
    </source>
</evidence>
<dbReference type="GO" id="GO:0005829">
    <property type="term" value="C:cytosol"/>
    <property type="evidence" value="ECO:0007669"/>
    <property type="project" value="TreeGrafter"/>
</dbReference>
<keyword evidence="4 7" id="KW-0686">Riboflavin biosynthesis</keyword>
<evidence type="ECO:0000256" key="2">
    <source>
        <dbReference type="ARBA" id="ARBA00007424"/>
    </source>
</evidence>
<keyword evidence="9" id="KW-1185">Reference proteome</keyword>
<dbReference type="STRING" id="1123029.SAMN02745172_04052"/>
<reference evidence="8 9" key="1">
    <citation type="submission" date="2016-12" db="EMBL/GenBank/DDBJ databases">
        <authorList>
            <person name="Song W.-J."/>
            <person name="Kurnit D.M."/>
        </authorList>
    </citation>
    <scope>NUCLEOTIDE SEQUENCE [LARGE SCALE GENOMIC DNA]</scope>
    <source>
        <strain evidence="8 9">DSM 19599</strain>
    </source>
</reference>
<organism evidence="8 9">
    <name type="scientific">Pseudoxanthobacter soli DSM 19599</name>
    <dbReference type="NCBI Taxonomy" id="1123029"/>
    <lineage>
        <taxon>Bacteria</taxon>
        <taxon>Pseudomonadati</taxon>
        <taxon>Pseudomonadota</taxon>
        <taxon>Alphaproteobacteria</taxon>
        <taxon>Hyphomicrobiales</taxon>
        <taxon>Segnochrobactraceae</taxon>
        <taxon>Pseudoxanthobacter</taxon>
    </lineage>
</organism>
<dbReference type="GO" id="GO:0009349">
    <property type="term" value="C:riboflavin synthase complex"/>
    <property type="evidence" value="ECO:0007669"/>
    <property type="project" value="InterPro"/>
</dbReference>
<name>A0A1M7ZR43_9HYPH</name>
<comment type="caution">
    <text evidence="7">Lacks conserved residue(s) required for the propagation of feature annotation.</text>
</comment>
<feature type="binding site" evidence="7">
    <location>
        <position position="25"/>
    </location>
    <ligand>
        <name>5-amino-6-(D-ribitylamino)uracil</name>
        <dbReference type="ChEBI" id="CHEBI:15934"/>
    </ligand>
</feature>
<comment type="pathway">
    <text evidence="1 7">Cofactor biosynthesis; riboflavin biosynthesis; riboflavin from 2-hydroxy-3-oxobutyl phosphate and 5-amino-6-(D-ribitylamino)uracil: step 1/2.</text>
</comment>
<feature type="binding site" evidence="7">
    <location>
        <begin position="59"/>
        <end position="61"/>
    </location>
    <ligand>
        <name>5-amino-6-(D-ribitylamino)uracil</name>
        <dbReference type="ChEBI" id="CHEBI:15934"/>
    </ligand>
</feature>